<feature type="signal peptide" evidence="1">
    <location>
        <begin position="1"/>
        <end position="23"/>
    </location>
</feature>
<protein>
    <recommendedName>
        <fullName evidence="4">PA domain-containing protein</fullName>
    </recommendedName>
</protein>
<proteinExistence type="predicted"/>
<dbReference type="AlphaFoldDB" id="A0AA38Y9J2"/>
<sequence>MLLNFNPFVGVAVSALLPLLGHAANASVSAWYEAEIAFLADLKSRVTGTPSHNKLIDHIEAELGLLGLKVYTDTLNFTYIDQPLTPPSLSVGGQDVEISSYAPYSGETNDTGVTGTLIDLIGPTIEPNWTKAAGNIAVLNITNTPANFSTMLTVWPGQPQWPIGTGVASLSADASVANLTEAANAGVKGVIYVWEEMSAGNAQGQYVPFKRLYQGCPTVFVAADAAKTVLDATKAKKQAHLTLSGELIPKHLTRTIWTVVEGTKYPNESVIINTHTDGVNAVEENGHIALLTKAKDLVANPPERTTVLVFITGHMHQPAFSTKGRATTRWMDDNPKYWKGGEGQMKAIASTCVEHLGAIDWVEDLATGKYYTTGNQTAELLYANTPEVLNITKQNWHGAYPNFLRVNDPIPKGVQTGEGEPLTDERIPNMSIITTPLYLLAEWPEDFDERQLVDIAAMSRQIDSFMRIWKVMDTMPADSFGVVPKMGTPLSE</sequence>
<keyword evidence="3" id="KW-1185">Reference proteome</keyword>
<dbReference type="Proteomes" id="UP001172681">
    <property type="component" value="Unassembled WGS sequence"/>
</dbReference>
<comment type="caution">
    <text evidence="2">The sequence shown here is derived from an EMBL/GenBank/DDBJ whole genome shotgun (WGS) entry which is preliminary data.</text>
</comment>
<feature type="chain" id="PRO_5041419296" description="PA domain-containing protein" evidence="1">
    <location>
        <begin position="24"/>
        <end position="492"/>
    </location>
</feature>
<name>A0AA38Y9J2_9EURO</name>
<dbReference type="SUPFAM" id="SSF53187">
    <property type="entry name" value="Zn-dependent exopeptidases"/>
    <property type="match status" value="1"/>
</dbReference>
<dbReference type="EMBL" id="JAPDRN010000014">
    <property type="protein sequence ID" value="KAJ9640591.1"/>
    <property type="molecule type" value="Genomic_DNA"/>
</dbReference>
<evidence type="ECO:0000313" key="3">
    <source>
        <dbReference type="Proteomes" id="UP001172681"/>
    </source>
</evidence>
<evidence type="ECO:0000313" key="2">
    <source>
        <dbReference type="EMBL" id="KAJ9640591.1"/>
    </source>
</evidence>
<gene>
    <name evidence="2" type="ORF">H2204_003219</name>
</gene>
<evidence type="ECO:0000256" key="1">
    <source>
        <dbReference type="SAM" id="SignalP"/>
    </source>
</evidence>
<reference evidence="2" key="1">
    <citation type="submission" date="2022-10" db="EMBL/GenBank/DDBJ databases">
        <title>Culturing micro-colonial fungi from biological soil crusts in the Mojave desert and describing Neophaeococcomyces mojavensis, and introducing the new genera and species Taxawa tesnikishii.</title>
        <authorList>
            <person name="Kurbessoian T."/>
            <person name="Stajich J.E."/>
        </authorList>
    </citation>
    <scope>NUCLEOTIDE SEQUENCE</scope>
    <source>
        <strain evidence="2">TK_35</strain>
    </source>
</reference>
<accession>A0AA38Y9J2</accession>
<dbReference type="Gene3D" id="3.50.30.30">
    <property type="match status" value="1"/>
</dbReference>
<dbReference type="Gene3D" id="3.40.630.10">
    <property type="entry name" value="Zn peptidases"/>
    <property type="match status" value="1"/>
</dbReference>
<evidence type="ECO:0008006" key="4">
    <source>
        <dbReference type="Google" id="ProtNLM"/>
    </source>
</evidence>
<keyword evidence="1" id="KW-0732">Signal</keyword>
<organism evidence="2 3">
    <name type="scientific">Knufia peltigerae</name>
    <dbReference type="NCBI Taxonomy" id="1002370"/>
    <lineage>
        <taxon>Eukaryota</taxon>
        <taxon>Fungi</taxon>
        <taxon>Dikarya</taxon>
        <taxon>Ascomycota</taxon>
        <taxon>Pezizomycotina</taxon>
        <taxon>Eurotiomycetes</taxon>
        <taxon>Chaetothyriomycetidae</taxon>
        <taxon>Chaetothyriales</taxon>
        <taxon>Trichomeriaceae</taxon>
        <taxon>Knufia</taxon>
    </lineage>
</organism>